<dbReference type="CDD" id="cd00683">
    <property type="entry name" value="Trans_IPPS_HH"/>
    <property type="match status" value="1"/>
</dbReference>
<evidence type="ECO:0000256" key="1">
    <source>
        <dbReference type="ARBA" id="ARBA00022679"/>
    </source>
</evidence>
<sequence>MRLPRPDPADVAACSALLKQHARSFHAASRLLPASVRESASVLYAFCRVADDTVDEHGGRHLAIAKLRARLDAAYDGKPTSNAVDRALGAVVARHAIPRLLPEQLLEGLTWDAEGRTYDSLDELLDYAARVAGSVGAMMALLMGARSSAALARACDLGVAMQLSNIARDVAEDAGRGRLYLPREWLREAGIDGDAWLAAPAWSPALEGVLRRLLAAADGLYARAASGISALPLGCRPGINAARLLYAAIGHEVLRVGASGWPRRAVVSPGRRAWLLARAAVTPWPLAAGRHEPPLHANRILVAAVRDACRRSDADFVLELFLRLSQRERVQTTVMARRAS</sequence>
<organism evidence="2 3">
    <name type="scientific">Ideonella lacteola</name>
    <dbReference type="NCBI Taxonomy" id="2984193"/>
    <lineage>
        <taxon>Bacteria</taxon>
        <taxon>Pseudomonadati</taxon>
        <taxon>Pseudomonadota</taxon>
        <taxon>Betaproteobacteria</taxon>
        <taxon>Burkholderiales</taxon>
        <taxon>Sphaerotilaceae</taxon>
        <taxon>Ideonella</taxon>
    </lineage>
</organism>
<keyword evidence="3" id="KW-1185">Reference proteome</keyword>
<dbReference type="SFLD" id="SFLDG01212">
    <property type="entry name" value="Phytoene_synthase_like"/>
    <property type="match status" value="1"/>
</dbReference>
<protein>
    <submittedName>
        <fullName evidence="2">Phytoene/squalene synthase family protein</fullName>
        <ecNumber evidence="2">2.5.1.-</ecNumber>
    </submittedName>
</protein>
<comment type="caution">
    <text evidence="2">The sequence shown here is derived from an EMBL/GenBank/DDBJ whole genome shotgun (WGS) entry which is preliminary data.</text>
</comment>
<dbReference type="InterPro" id="IPR002060">
    <property type="entry name" value="Squ/phyt_synthse"/>
</dbReference>
<dbReference type="SFLD" id="SFLDS00005">
    <property type="entry name" value="Isoprenoid_Synthase_Type_I"/>
    <property type="match status" value="1"/>
</dbReference>
<dbReference type="InterPro" id="IPR033904">
    <property type="entry name" value="Trans_IPPS_HH"/>
</dbReference>
<reference evidence="2 3" key="1">
    <citation type="submission" date="2024-04" db="EMBL/GenBank/DDBJ databases">
        <title>Novel species of the genus Ideonella isolated from streams.</title>
        <authorList>
            <person name="Lu H."/>
        </authorList>
    </citation>
    <scope>NUCLEOTIDE SEQUENCE [LARGE SCALE GENOMIC DNA]</scope>
    <source>
        <strain evidence="2 3">DXS29W</strain>
    </source>
</reference>
<dbReference type="InterPro" id="IPR019845">
    <property type="entry name" value="Squalene/phytoene_synthase_CS"/>
</dbReference>
<dbReference type="SFLD" id="SFLDG01018">
    <property type="entry name" value="Squalene/Phytoene_Synthase_Lik"/>
    <property type="match status" value="1"/>
</dbReference>
<evidence type="ECO:0000313" key="3">
    <source>
        <dbReference type="Proteomes" id="UP001371218"/>
    </source>
</evidence>
<dbReference type="PANTHER" id="PTHR31480">
    <property type="entry name" value="BIFUNCTIONAL LYCOPENE CYCLASE/PHYTOENE SYNTHASE"/>
    <property type="match status" value="1"/>
</dbReference>
<dbReference type="GO" id="GO:0016740">
    <property type="term" value="F:transferase activity"/>
    <property type="evidence" value="ECO:0007669"/>
    <property type="project" value="UniProtKB-KW"/>
</dbReference>
<dbReference type="Gene3D" id="1.10.600.10">
    <property type="entry name" value="Farnesyl Diphosphate Synthase"/>
    <property type="match status" value="1"/>
</dbReference>
<name>A0ABU9BNC3_9BURK</name>
<accession>A0ABU9BNC3</accession>
<evidence type="ECO:0000313" key="2">
    <source>
        <dbReference type="EMBL" id="MEK8031264.1"/>
    </source>
</evidence>
<dbReference type="EC" id="2.5.1.-" evidence="2"/>
<dbReference type="SUPFAM" id="SSF48576">
    <property type="entry name" value="Terpenoid synthases"/>
    <property type="match status" value="1"/>
</dbReference>
<dbReference type="Pfam" id="PF00494">
    <property type="entry name" value="SQS_PSY"/>
    <property type="match status" value="1"/>
</dbReference>
<dbReference type="Proteomes" id="UP001371218">
    <property type="component" value="Unassembled WGS sequence"/>
</dbReference>
<dbReference type="InterPro" id="IPR044843">
    <property type="entry name" value="Trans_IPPS_bact-type"/>
</dbReference>
<proteinExistence type="predicted"/>
<dbReference type="EMBL" id="JBBUTG010000005">
    <property type="protein sequence ID" value="MEK8031264.1"/>
    <property type="molecule type" value="Genomic_DNA"/>
</dbReference>
<dbReference type="PROSITE" id="PS01045">
    <property type="entry name" value="SQUALEN_PHYTOEN_SYN_2"/>
    <property type="match status" value="1"/>
</dbReference>
<keyword evidence="1 2" id="KW-0808">Transferase</keyword>
<gene>
    <name evidence="2" type="ORF">AACH06_10590</name>
</gene>
<dbReference type="InterPro" id="IPR008949">
    <property type="entry name" value="Isoprenoid_synthase_dom_sf"/>
</dbReference>
<dbReference type="RefSeq" id="WP_341425641.1">
    <property type="nucleotide sequence ID" value="NZ_JBBUTG010000005.1"/>
</dbReference>